<accession>A0ABQ8TYE8</accession>
<feature type="region of interest" description="Disordered" evidence="1">
    <location>
        <begin position="1"/>
        <end position="81"/>
    </location>
</feature>
<dbReference type="Proteomes" id="UP001148838">
    <property type="component" value="Unassembled WGS sequence"/>
</dbReference>
<name>A0ABQ8TYE8_PERAM</name>
<comment type="caution">
    <text evidence="2">The sequence shown here is derived from an EMBL/GenBank/DDBJ whole genome shotgun (WGS) entry which is preliminary data.</text>
</comment>
<keyword evidence="3" id="KW-1185">Reference proteome</keyword>
<protein>
    <submittedName>
        <fullName evidence="2">Uncharacterized protein</fullName>
    </submittedName>
</protein>
<gene>
    <name evidence="2" type="ORF">ANN_02790</name>
</gene>
<feature type="compositionally biased region" description="Polar residues" evidence="1">
    <location>
        <begin position="18"/>
        <end position="27"/>
    </location>
</feature>
<dbReference type="EMBL" id="JAJSOF020000001">
    <property type="protein sequence ID" value="KAJ4451328.1"/>
    <property type="molecule type" value="Genomic_DNA"/>
</dbReference>
<organism evidence="2 3">
    <name type="scientific">Periplaneta americana</name>
    <name type="common">American cockroach</name>
    <name type="synonym">Blatta americana</name>
    <dbReference type="NCBI Taxonomy" id="6978"/>
    <lineage>
        <taxon>Eukaryota</taxon>
        <taxon>Metazoa</taxon>
        <taxon>Ecdysozoa</taxon>
        <taxon>Arthropoda</taxon>
        <taxon>Hexapoda</taxon>
        <taxon>Insecta</taxon>
        <taxon>Pterygota</taxon>
        <taxon>Neoptera</taxon>
        <taxon>Polyneoptera</taxon>
        <taxon>Dictyoptera</taxon>
        <taxon>Blattodea</taxon>
        <taxon>Blattoidea</taxon>
        <taxon>Blattidae</taxon>
        <taxon>Blattinae</taxon>
        <taxon>Periplaneta</taxon>
    </lineage>
</organism>
<evidence type="ECO:0000256" key="1">
    <source>
        <dbReference type="SAM" id="MobiDB-lite"/>
    </source>
</evidence>
<evidence type="ECO:0000313" key="2">
    <source>
        <dbReference type="EMBL" id="KAJ4451328.1"/>
    </source>
</evidence>
<evidence type="ECO:0000313" key="3">
    <source>
        <dbReference type="Proteomes" id="UP001148838"/>
    </source>
</evidence>
<proteinExistence type="predicted"/>
<reference evidence="2 3" key="1">
    <citation type="journal article" date="2022" name="Allergy">
        <title>Genome assembly and annotation of Periplaneta americana reveal a comprehensive cockroach allergen profile.</title>
        <authorList>
            <person name="Wang L."/>
            <person name="Xiong Q."/>
            <person name="Saelim N."/>
            <person name="Wang L."/>
            <person name="Nong W."/>
            <person name="Wan A.T."/>
            <person name="Shi M."/>
            <person name="Liu X."/>
            <person name="Cao Q."/>
            <person name="Hui J.H.L."/>
            <person name="Sookrung N."/>
            <person name="Leung T.F."/>
            <person name="Tungtrongchitr A."/>
            <person name="Tsui S.K.W."/>
        </authorList>
    </citation>
    <scope>NUCLEOTIDE SEQUENCE [LARGE SCALE GENOMIC DNA]</scope>
    <source>
        <strain evidence="2">PWHHKU_190912</strain>
    </source>
</reference>
<sequence length="203" mass="22408">MAGLCEGGNEPPGDNAGEMSQGSSTESYPAYAHVGLRENPGKNLNQATCPDRESNPGHLVSRPDALTVTPQGNEESKKKFKEHVETAGKECYEKHNPTDEKSEQEMPESLKLVEEMTQGINEAPSTPVTERVKQKWKSILCKNNGHGALCPNINSKLVGIESPENEGLSLRDCNDVRFFRFAPIKSCDVERIFSQYKLCLVDN</sequence>